<dbReference type="GO" id="GO:0005737">
    <property type="term" value="C:cytoplasm"/>
    <property type="evidence" value="ECO:0007669"/>
    <property type="project" value="TreeGrafter"/>
</dbReference>
<evidence type="ECO:0000259" key="8">
    <source>
        <dbReference type="PROSITE" id="PS51194"/>
    </source>
</evidence>
<evidence type="ECO:0000313" key="9">
    <source>
        <dbReference type="EnsemblMetazoa" id="Aqu2.1.06464_001"/>
    </source>
</evidence>
<dbReference type="SUPFAM" id="SSF52540">
    <property type="entry name" value="P-loop containing nucleoside triphosphate hydrolases"/>
    <property type="match status" value="1"/>
</dbReference>
<evidence type="ECO:0000256" key="7">
    <source>
        <dbReference type="ARBA" id="ARBA00044542"/>
    </source>
</evidence>
<dbReference type="GO" id="GO:0005694">
    <property type="term" value="C:chromosome"/>
    <property type="evidence" value="ECO:0007669"/>
    <property type="project" value="TreeGrafter"/>
</dbReference>
<protein>
    <recommendedName>
        <fullName evidence="6">DNA 3'-5' helicase</fullName>
        <ecNumber evidence="6">5.6.2.4</ecNumber>
    </recommendedName>
    <alternativeName>
        <fullName evidence="7">DNA 3'-5' helicase BLM</fullName>
    </alternativeName>
</protein>
<dbReference type="InParanoid" id="A0A1X7SWD6"/>
<feature type="domain" description="Helicase C-terminal" evidence="8">
    <location>
        <begin position="1"/>
        <end position="149"/>
    </location>
</feature>
<dbReference type="Gene3D" id="3.40.50.300">
    <property type="entry name" value="P-loop containing nucleotide triphosphate hydrolases"/>
    <property type="match status" value="1"/>
</dbReference>
<dbReference type="GO" id="GO:0005634">
    <property type="term" value="C:nucleus"/>
    <property type="evidence" value="ECO:0007669"/>
    <property type="project" value="TreeGrafter"/>
</dbReference>
<dbReference type="Pfam" id="PF00271">
    <property type="entry name" value="Helicase_C"/>
    <property type="match status" value="1"/>
</dbReference>
<dbReference type="PANTHER" id="PTHR13710:SF153">
    <property type="entry name" value="RECQ-LIKE DNA HELICASE BLM"/>
    <property type="match status" value="1"/>
</dbReference>
<keyword evidence="2" id="KW-0238">DNA-binding</keyword>
<dbReference type="InterPro" id="IPR027417">
    <property type="entry name" value="P-loop_NTPase"/>
</dbReference>
<comment type="catalytic activity">
    <reaction evidence="5">
        <text>Couples ATP hydrolysis with the unwinding of duplex DNA by translocating in the 3'-5' direction.</text>
        <dbReference type="EC" id="5.6.2.4"/>
    </reaction>
</comment>
<evidence type="ECO:0000256" key="2">
    <source>
        <dbReference type="ARBA" id="ARBA00023125"/>
    </source>
</evidence>
<sequence length="178" mass="20319">MTNPAIVGCSTYRDNIAYVVEPLPMMDTFCKKISDDLKRLGKDYPKTVIFCRPALFLIRKKYFCSTEGHLHVIIATTAFRMGIDCPDIRMIYHWGPPATLEEYAQETGQAGRDTLLSKAFLFSKALGKFVSDDVKKYIENSSICRRKLMYEQFIFNESLHTQNGICCDICCKISSELV</sequence>
<dbReference type="GO" id="GO:0043138">
    <property type="term" value="F:3'-5' DNA helicase activity"/>
    <property type="evidence" value="ECO:0007669"/>
    <property type="project" value="UniProtKB-EC"/>
</dbReference>
<evidence type="ECO:0000256" key="4">
    <source>
        <dbReference type="ARBA" id="ARBA00023242"/>
    </source>
</evidence>
<keyword evidence="3" id="KW-0413">Isomerase</keyword>
<organism evidence="9">
    <name type="scientific">Amphimedon queenslandica</name>
    <name type="common">Sponge</name>
    <dbReference type="NCBI Taxonomy" id="400682"/>
    <lineage>
        <taxon>Eukaryota</taxon>
        <taxon>Metazoa</taxon>
        <taxon>Porifera</taxon>
        <taxon>Demospongiae</taxon>
        <taxon>Heteroscleromorpha</taxon>
        <taxon>Haplosclerida</taxon>
        <taxon>Niphatidae</taxon>
        <taxon>Amphimedon</taxon>
    </lineage>
</organism>
<dbReference type="EnsemblMetazoa" id="Aqu2.1.06464_001">
    <property type="protein sequence ID" value="Aqu2.1.06464_001"/>
    <property type="gene ID" value="Aqu2.1.06464"/>
</dbReference>
<dbReference type="OrthoDB" id="5409596at2759"/>
<dbReference type="PROSITE" id="PS51194">
    <property type="entry name" value="HELICASE_CTER"/>
    <property type="match status" value="1"/>
</dbReference>
<dbReference type="EC" id="5.6.2.4" evidence="6"/>
<dbReference type="AlphaFoldDB" id="A0A1X7SWD6"/>
<accession>A0A1X7SWD6</accession>
<dbReference type="InterPro" id="IPR001650">
    <property type="entry name" value="Helicase_C-like"/>
</dbReference>
<dbReference type="PANTHER" id="PTHR13710">
    <property type="entry name" value="DNA HELICASE RECQ FAMILY MEMBER"/>
    <property type="match status" value="1"/>
</dbReference>
<dbReference type="GO" id="GO:0000724">
    <property type="term" value="P:double-strand break repair via homologous recombination"/>
    <property type="evidence" value="ECO:0007669"/>
    <property type="project" value="TreeGrafter"/>
</dbReference>
<evidence type="ECO:0000256" key="6">
    <source>
        <dbReference type="ARBA" id="ARBA00034808"/>
    </source>
</evidence>
<name>A0A1X7SWD6_AMPQE</name>
<dbReference type="GO" id="GO:0003677">
    <property type="term" value="F:DNA binding"/>
    <property type="evidence" value="ECO:0007669"/>
    <property type="project" value="UniProtKB-KW"/>
</dbReference>
<proteinExistence type="inferred from homology"/>
<comment type="similarity">
    <text evidence="1">Belongs to the helicase family. RecQ subfamily.</text>
</comment>
<dbReference type="eggNOG" id="KOG0351">
    <property type="taxonomic scope" value="Eukaryota"/>
</dbReference>
<dbReference type="STRING" id="400682.A0A1X7SWD6"/>
<evidence type="ECO:0000256" key="1">
    <source>
        <dbReference type="ARBA" id="ARBA00005446"/>
    </source>
</evidence>
<reference evidence="9" key="1">
    <citation type="submission" date="2017-05" db="UniProtKB">
        <authorList>
            <consortium name="EnsemblMetazoa"/>
        </authorList>
    </citation>
    <scope>IDENTIFICATION</scope>
</reference>
<keyword evidence="4" id="KW-0539">Nucleus</keyword>
<evidence type="ECO:0000256" key="5">
    <source>
        <dbReference type="ARBA" id="ARBA00034617"/>
    </source>
</evidence>
<evidence type="ECO:0000256" key="3">
    <source>
        <dbReference type="ARBA" id="ARBA00023235"/>
    </source>
</evidence>
<dbReference type="GO" id="GO:0009378">
    <property type="term" value="F:four-way junction helicase activity"/>
    <property type="evidence" value="ECO:0007669"/>
    <property type="project" value="TreeGrafter"/>
</dbReference>